<gene>
    <name evidence="2" type="ORF">FHS21_000301</name>
</gene>
<protein>
    <submittedName>
        <fullName evidence="2">CelD/BcsL family acetyltransferase involved in cellulose biosynthesis</fullName>
    </submittedName>
</protein>
<comment type="caution">
    <text evidence="2">The sequence shown here is derived from an EMBL/GenBank/DDBJ whole genome shotgun (WGS) entry which is preliminary data.</text>
</comment>
<dbReference type="InterPro" id="IPR016181">
    <property type="entry name" value="Acyl_CoA_acyltransferase"/>
</dbReference>
<evidence type="ECO:0000313" key="2">
    <source>
        <dbReference type="EMBL" id="MBB3143918.1"/>
    </source>
</evidence>
<dbReference type="RefSeq" id="WP_183660807.1">
    <property type="nucleotide sequence ID" value="NZ_JACHXN010000001.1"/>
</dbReference>
<dbReference type="GO" id="GO:0016740">
    <property type="term" value="F:transferase activity"/>
    <property type="evidence" value="ECO:0007669"/>
    <property type="project" value="UniProtKB-KW"/>
</dbReference>
<dbReference type="Pfam" id="PF13480">
    <property type="entry name" value="Acetyltransf_6"/>
    <property type="match status" value="1"/>
</dbReference>
<reference evidence="2 3" key="1">
    <citation type="submission" date="2020-08" db="EMBL/GenBank/DDBJ databases">
        <title>Genomic Encyclopedia of Type Strains, Phase III (KMG-III): the genomes of soil and plant-associated and newly described type strains.</title>
        <authorList>
            <person name="Whitman W."/>
        </authorList>
    </citation>
    <scope>NUCLEOTIDE SEQUENCE [LARGE SCALE GENOMIC DNA]</scope>
    <source>
        <strain evidence="2 3">CECT 7015</strain>
    </source>
</reference>
<dbReference type="AlphaFoldDB" id="A0A839U031"/>
<dbReference type="EMBL" id="JACHXN010000001">
    <property type="protein sequence ID" value="MBB3143918.1"/>
    <property type="molecule type" value="Genomic_DNA"/>
</dbReference>
<dbReference type="Proteomes" id="UP000554520">
    <property type="component" value="Unassembled WGS sequence"/>
</dbReference>
<evidence type="ECO:0000259" key="1">
    <source>
        <dbReference type="Pfam" id="PF13480"/>
    </source>
</evidence>
<accession>A0A839U031</accession>
<dbReference type="SUPFAM" id="SSF55729">
    <property type="entry name" value="Acyl-CoA N-acyltransferases (Nat)"/>
    <property type="match status" value="1"/>
</dbReference>
<keyword evidence="2" id="KW-0808">Transferase</keyword>
<sequence>MSITSRQAKIIAPLEAKALWNELGEDFLAGPAQTANWFSFWQSCVNADCLVAALFEAERPVFLLPLEIVKRGPVQIAAFPGGPHANCNFPALATDARITAADLTTLFKTLRKARPDIDVVSLVRQLGELDGKANPLMQLQRRENANVSLGITLDRDFEIVVGRHNAKRKKKKHRQNTRRFEDAGGYRIVTATTLVETNAMLNNYFECKSARLAKAGIKNTYEPAGTMEFFQQLFAHEVQSAMPGFQLKALEVGGQYRAVLGKSYGRKQTFIDFIGITEDELVSASPGEFLFFEDIQDSCKTDLAVYSFGIGDEPYKRSWSDIEVPSYDTDVSLTAKGRMFAGYLDARGKLVRRIKKNETVWAAVKKARSRLFGKR</sequence>
<dbReference type="InterPro" id="IPR038740">
    <property type="entry name" value="BioF2-like_GNAT_dom"/>
</dbReference>
<organism evidence="2 3">
    <name type="scientific">Phyllobacterium trifolii</name>
    <dbReference type="NCBI Taxonomy" id="300193"/>
    <lineage>
        <taxon>Bacteria</taxon>
        <taxon>Pseudomonadati</taxon>
        <taxon>Pseudomonadota</taxon>
        <taxon>Alphaproteobacteria</taxon>
        <taxon>Hyphomicrobiales</taxon>
        <taxon>Phyllobacteriaceae</taxon>
        <taxon>Phyllobacterium</taxon>
    </lineage>
</organism>
<keyword evidence="3" id="KW-1185">Reference proteome</keyword>
<feature type="domain" description="BioF2-like acetyltransferase" evidence="1">
    <location>
        <begin position="168"/>
        <end position="317"/>
    </location>
</feature>
<proteinExistence type="predicted"/>
<evidence type="ECO:0000313" key="3">
    <source>
        <dbReference type="Proteomes" id="UP000554520"/>
    </source>
</evidence>
<name>A0A839U031_9HYPH</name>